<organism evidence="1 2">
    <name type="scientific">Nocardioides fonticola</name>
    <dbReference type="NCBI Taxonomy" id="450363"/>
    <lineage>
        <taxon>Bacteria</taxon>
        <taxon>Bacillati</taxon>
        <taxon>Actinomycetota</taxon>
        <taxon>Actinomycetes</taxon>
        <taxon>Propionibacteriales</taxon>
        <taxon>Nocardioidaceae</taxon>
        <taxon>Nocardioides</taxon>
    </lineage>
</organism>
<dbReference type="Proteomes" id="UP001501495">
    <property type="component" value="Unassembled WGS sequence"/>
</dbReference>
<proteinExistence type="predicted"/>
<evidence type="ECO:0000313" key="1">
    <source>
        <dbReference type="EMBL" id="GAA4117367.1"/>
    </source>
</evidence>
<sequence>MRAALIDDDGLVVNVIVLPDGTPPPVPLYDENGPVFEQVPAVDDDGAPVMETVPVLDDQGAPTFEEVPVLDEAGHPVTVTVVVGHDPETGEPILGEQAATEPRPVVETRQAVALIPVMVPAPPYAAPDGLEVVDLDDDSPVGPGWSRVGDGWEAPAPEPVIEDPPTTQAQLDELTDLLIEKGLI</sequence>
<protein>
    <submittedName>
        <fullName evidence="1">Uncharacterized protein</fullName>
    </submittedName>
</protein>
<evidence type="ECO:0000313" key="2">
    <source>
        <dbReference type="Proteomes" id="UP001501495"/>
    </source>
</evidence>
<comment type="caution">
    <text evidence="1">The sequence shown here is derived from an EMBL/GenBank/DDBJ whole genome shotgun (WGS) entry which is preliminary data.</text>
</comment>
<gene>
    <name evidence="1" type="ORF">GCM10022215_17910</name>
</gene>
<reference evidence="2" key="1">
    <citation type="journal article" date="2019" name="Int. J. Syst. Evol. Microbiol.">
        <title>The Global Catalogue of Microorganisms (GCM) 10K type strain sequencing project: providing services to taxonomists for standard genome sequencing and annotation.</title>
        <authorList>
            <consortium name="The Broad Institute Genomics Platform"/>
            <consortium name="The Broad Institute Genome Sequencing Center for Infectious Disease"/>
            <person name="Wu L."/>
            <person name="Ma J."/>
        </authorList>
    </citation>
    <scope>NUCLEOTIDE SEQUENCE [LARGE SCALE GENOMIC DNA]</scope>
    <source>
        <strain evidence="2">JCM 16703</strain>
    </source>
</reference>
<name>A0ABP7XK84_9ACTN</name>
<dbReference type="RefSeq" id="WP_344732989.1">
    <property type="nucleotide sequence ID" value="NZ_BAAAZH010000012.1"/>
</dbReference>
<accession>A0ABP7XK84</accession>
<keyword evidence="2" id="KW-1185">Reference proteome</keyword>
<dbReference type="EMBL" id="BAAAZH010000012">
    <property type="protein sequence ID" value="GAA4117367.1"/>
    <property type="molecule type" value="Genomic_DNA"/>
</dbReference>